<dbReference type="PANTHER" id="PTHR42743">
    <property type="entry name" value="AMINO-ACID AMINOTRANSFERASE"/>
    <property type="match status" value="1"/>
</dbReference>
<accession>A0ABP3HKI9</accession>
<comment type="cofactor">
    <cofactor evidence="1">
        <name>pyridoxal 5'-phosphate</name>
        <dbReference type="ChEBI" id="CHEBI:597326"/>
    </cofactor>
</comment>
<dbReference type="Gene3D" id="3.30.470.10">
    <property type="match status" value="1"/>
</dbReference>
<evidence type="ECO:0000256" key="9">
    <source>
        <dbReference type="ARBA" id="ARBA00030138"/>
    </source>
</evidence>
<comment type="subunit">
    <text evidence="3">Homodimer.</text>
</comment>
<evidence type="ECO:0000256" key="1">
    <source>
        <dbReference type="ARBA" id="ARBA00001933"/>
    </source>
</evidence>
<keyword evidence="6" id="KW-0032">Aminotransferase</keyword>
<dbReference type="RefSeq" id="WP_343756737.1">
    <property type="nucleotide sequence ID" value="NZ_BAAACW010000154.1"/>
</dbReference>
<comment type="catalytic activity">
    <reaction evidence="12">
        <text>D-alanine + 2-oxoglutarate = D-glutamate + pyruvate</text>
        <dbReference type="Rhea" id="RHEA:15869"/>
        <dbReference type="ChEBI" id="CHEBI:15361"/>
        <dbReference type="ChEBI" id="CHEBI:16810"/>
        <dbReference type="ChEBI" id="CHEBI:29986"/>
        <dbReference type="ChEBI" id="CHEBI:57416"/>
        <dbReference type="EC" id="2.6.1.21"/>
    </reaction>
</comment>
<dbReference type="NCBIfam" id="TIGR01121">
    <property type="entry name" value="D_amino_aminoT"/>
    <property type="match status" value="1"/>
</dbReference>
<evidence type="ECO:0000256" key="8">
    <source>
        <dbReference type="ARBA" id="ARBA00022898"/>
    </source>
</evidence>
<dbReference type="InterPro" id="IPR043131">
    <property type="entry name" value="BCAT-like_N"/>
</dbReference>
<dbReference type="InterPro" id="IPR001544">
    <property type="entry name" value="Aminotrans_IV"/>
</dbReference>
<dbReference type="Proteomes" id="UP001501166">
    <property type="component" value="Unassembled WGS sequence"/>
</dbReference>
<dbReference type="Pfam" id="PF01063">
    <property type="entry name" value="Aminotran_4"/>
    <property type="match status" value="1"/>
</dbReference>
<comment type="caution">
    <text evidence="13">The sequence shown here is derived from an EMBL/GenBank/DDBJ whole genome shotgun (WGS) entry which is preliminary data.</text>
</comment>
<protein>
    <recommendedName>
        <fullName evidence="5">D-alanine aminotransferase</fullName>
        <ecNumber evidence="4">2.6.1.21</ecNumber>
    </recommendedName>
    <alternativeName>
        <fullName evidence="11">D-amino acid aminotransferase</fullName>
    </alternativeName>
    <alternativeName>
        <fullName evidence="9">D-amino acid transaminase</fullName>
    </alternativeName>
    <alternativeName>
        <fullName evidence="10">D-aspartate aminotransferase</fullName>
    </alternativeName>
</protein>
<dbReference type="InterPro" id="IPR036038">
    <property type="entry name" value="Aminotransferase-like"/>
</dbReference>
<dbReference type="InterPro" id="IPR043132">
    <property type="entry name" value="BCAT-like_C"/>
</dbReference>
<evidence type="ECO:0000256" key="3">
    <source>
        <dbReference type="ARBA" id="ARBA00011738"/>
    </source>
</evidence>
<dbReference type="Gene3D" id="3.20.10.10">
    <property type="entry name" value="D-amino Acid Aminotransferase, subunit A, domain 2"/>
    <property type="match status" value="1"/>
</dbReference>
<dbReference type="SUPFAM" id="SSF56752">
    <property type="entry name" value="D-aminoacid aminotransferase-like PLP-dependent enzymes"/>
    <property type="match status" value="1"/>
</dbReference>
<gene>
    <name evidence="13" type="primary">dat</name>
    <name evidence="13" type="ORF">GCM10008932_22750</name>
</gene>
<evidence type="ECO:0000256" key="11">
    <source>
        <dbReference type="ARBA" id="ARBA00033391"/>
    </source>
</evidence>
<keyword evidence="14" id="KW-1185">Reference proteome</keyword>
<dbReference type="EC" id="2.6.1.21" evidence="4"/>
<dbReference type="PANTHER" id="PTHR42743:SF10">
    <property type="entry name" value="D-ALANINE AMINOTRANSFERASE"/>
    <property type="match status" value="1"/>
</dbReference>
<keyword evidence="8" id="KW-0663">Pyridoxal phosphate</keyword>
<evidence type="ECO:0000256" key="7">
    <source>
        <dbReference type="ARBA" id="ARBA00022679"/>
    </source>
</evidence>
<evidence type="ECO:0000256" key="10">
    <source>
        <dbReference type="ARBA" id="ARBA00033316"/>
    </source>
</evidence>
<dbReference type="EMBL" id="BAAACW010000154">
    <property type="protein sequence ID" value="GAA0370765.1"/>
    <property type="molecule type" value="Genomic_DNA"/>
</dbReference>
<comment type="similarity">
    <text evidence="2">Belongs to the class-IV pyridoxal-phosphate-dependent aminotransferase family.</text>
</comment>
<keyword evidence="7" id="KW-0808">Transferase</keyword>
<name>A0ABP3HKI9_9LACT</name>
<evidence type="ECO:0000313" key="13">
    <source>
        <dbReference type="EMBL" id="GAA0370765.1"/>
    </source>
</evidence>
<evidence type="ECO:0000256" key="12">
    <source>
        <dbReference type="ARBA" id="ARBA00047911"/>
    </source>
</evidence>
<evidence type="ECO:0000313" key="14">
    <source>
        <dbReference type="Proteomes" id="UP001501166"/>
    </source>
</evidence>
<sequence>MKVIWNNKIVDHEEVVINPEDRGYQFGDGVYEVIRAYNHIYFCLDEHINRLYSSANKIELTIPYSKEEIKTLANQLLKESNISTGDLYLQITRGISSPRNHTYPDVAVLPSLTGKANEIIRNTEKLTNGIKTSIEEDIRWLRCDIKMISLLGNIMLKHEAHKKGAEEAILHREGIITEGSSSNVGIVKDGVIYTHPDSHFILPGITKLVLKRCAHALGIPMSEESFTLDDLKEADEVFCTSTTLEIMPVNQVDNWTYSVTDDSIVRRLQRAYEKEIEKQCGPLL</sequence>
<reference evidence="14" key="1">
    <citation type="journal article" date="2019" name="Int. J. Syst. Evol. Microbiol.">
        <title>The Global Catalogue of Microorganisms (GCM) 10K type strain sequencing project: providing services to taxonomists for standard genome sequencing and annotation.</title>
        <authorList>
            <consortium name="The Broad Institute Genomics Platform"/>
            <consortium name="The Broad Institute Genome Sequencing Center for Infectious Disease"/>
            <person name="Wu L."/>
            <person name="Ma J."/>
        </authorList>
    </citation>
    <scope>NUCLEOTIDE SEQUENCE [LARGE SCALE GENOMIC DNA]</scope>
    <source>
        <strain evidence="14">JCM 12662</strain>
    </source>
</reference>
<dbReference type="InterPro" id="IPR005784">
    <property type="entry name" value="D_amino_transT"/>
</dbReference>
<evidence type="ECO:0000256" key="5">
    <source>
        <dbReference type="ARBA" id="ARBA00021779"/>
    </source>
</evidence>
<evidence type="ECO:0000256" key="6">
    <source>
        <dbReference type="ARBA" id="ARBA00022576"/>
    </source>
</evidence>
<proteinExistence type="inferred from homology"/>
<dbReference type="InterPro" id="IPR050571">
    <property type="entry name" value="Class-IV_PLP-Dep_Aminotrnsfr"/>
</dbReference>
<evidence type="ECO:0000256" key="4">
    <source>
        <dbReference type="ARBA" id="ARBA00012874"/>
    </source>
</evidence>
<organism evidence="13 14">
    <name type="scientific">Alkalibacterium iburiense</name>
    <dbReference type="NCBI Taxonomy" id="290589"/>
    <lineage>
        <taxon>Bacteria</taxon>
        <taxon>Bacillati</taxon>
        <taxon>Bacillota</taxon>
        <taxon>Bacilli</taxon>
        <taxon>Lactobacillales</taxon>
        <taxon>Carnobacteriaceae</taxon>
        <taxon>Alkalibacterium</taxon>
    </lineage>
</organism>
<evidence type="ECO:0000256" key="2">
    <source>
        <dbReference type="ARBA" id="ARBA00009320"/>
    </source>
</evidence>